<dbReference type="GO" id="GO:0045087">
    <property type="term" value="P:innate immune response"/>
    <property type="evidence" value="ECO:0007669"/>
    <property type="project" value="InterPro"/>
</dbReference>
<keyword evidence="3" id="KW-0812">Transmembrane</keyword>
<dbReference type="EMBL" id="JABFAA010000003">
    <property type="protein sequence ID" value="MBA0678045.1"/>
    <property type="molecule type" value="Genomic_DNA"/>
</dbReference>
<gene>
    <name evidence="11" type="ORF">Goari_019411</name>
</gene>
<evidence type="ECO:0000256" key="6">
    <source>
        <dbReference type="ARBA" id="ARBA00022840"/>
    </source>
</evidence>
<name>A0A7J8WSL9_GOSAI</name>
<dbReference type="GO" id="GO:0005524">
    <property type="term" value="F:ATP binding"/>
    <property type="evidence" value="ECO:0007669"/>
    <property type="project" value="UniProtKB-KW"/>
</dbReference>
<dbReference type="Gene3D" id="1.10.510.10">
    <property type="entry name" value="Transferase(Phosphotransferase) domain 1"/>
    <property type="match status" value="1"/>
</dbReference>
<evidence type="ECO:0000259" key="10">
    <source>
        <dbReference type="PROSITE" id="PS50011"/>
    </source>
</evidence>
<dbReference type="InterPro" id="IPR008271">
    <property type="entry name" value="Ser/Thr_kinase_AS"/>
</dbReference>
<keyword evidence="12" id="KW-1185">Reference proteome</keyword>
<organism evidence="11 12">
    <name type="scientific">Gossypium aridum</name>
    <name type="common">American cotton</name>
    <name type="synonym">Erioxylum aridum</name>
    <dbReference type="NCBI Taxonomy" id="34290"/>
    <lineage>
        <taxon>Eukaryota</taxon>
        <taxon>Viridiplantae</taxon>
        <taxon>Streptophyta</taxon>
        <taxon>Embryophyta</taxon>
        <taxon>Tracheophyta</taxon>
        <taxon>Spermatophyta</taxon>
        <taxon>Magnoliopsida</taxon>
        <taxon>eudicotyledons</taxon>
        <taxon>Gunneridae</taxon>
        <taxon>Pentapetalae</taxon>
        <taxon>rosids</taxon>
        <taxon>malvids</taxon>
        <taxon>Malvales</taxon>
        <taxon>Malvaceae</taxon>
        <taxon>Malvoideae</taxon>
        <taxon>Gossypium</taxon>
    </lineage>
</organism>
<dbReference type="SUPFAM" id="SSF56112">
    <property type="entry name" value="Protein kinase-like (PK-like)"/>
    <property type="match status" value="1"/>
</dbReference>
<keyword evidence="7" id="KW-1133">Transmembrane helix</keyword>
<sequence>MRVQIALDAARGLEYIHEHTKTHYVHRDIKSSNILLDGSFRAKISDFGLSKLVGKTNDEEATATKVVGTFGYLAPEYLSDGLASSKSDVYAFGVVLFEIISGKEAIIRTEGSAMKNTERRSLASIVSVIVAHSKIHALPLDKSLRNTPDLLSISNMKDYIDPSMLDLYPHDCVFKMAMLAKQCVDEDPIVRPDMKQVVINLSQILLSSVEWEATLAGNSQVFSGLVQGR</sequence>
<dbReference type="InterPro" id="IPR011009">
    <property type="entry name" value="Kinase-like_dom_sf"/>
</dbReference>
<evidence type="ECO:0000313" key="12">
    <source>
        <dbReference type="Proteomes" id="UP000593577"/>
    </source>
</evidence>
<feature type="domain" description="Protein kinase" evidence="10">
    <location>
        <begin position="1"/>
        <end position="206"/>
    </location>
</feature>
<evidence type="ECO:0000256" key="2">
    <source>
        <dbReference type="ARBA" id="ARBA00022475"/>
    </source>
</evidence>
<keyword evidence="9" id="KW-1015">Disulfide bond</keyword>
<proteinExistence type="predicted"/>
<evidence type="ECO:0000256" key="1">
    <source>
        <dbReference type="ARBA" id="ARBA00004162"/>
    </source>
</evidence>
<evidence type="ECO:0000256" key="5">
    <source>
        <dbReference type="ARBA" id="ARBA00022741"/>
    </source>
</evidence>
<evidence type="ECO:0000256" key="9">
    <source>
        <dbReference type="ARBA" id="ARBA00023157"/>
    </source>
</evidence>
<keyword evidence="2" id="KW-1003">Cell membrane</keyword>
<keyword evidence="5" id="KW-0547">Nucleotide-binding</keyword>
<dbReference type="PROSITE" id="PS00108">
    <property type="entry name" value="PROTEIN_KINASE_ST"/>
    <property type="match status" value="1"/>
</dbReference>
<evidence type="ECO:0000256" key="4">
    <source>
        <dbReference type="ARBA" id="ARBA00022729"/>
    </source>
</evidence>
<dbReference type="SMART" id="SM00220">
    <property type="entry name" value="S_TKc"/>
    <property type="match status" value="1"/>
</dbReference>
<dbReference type="PIRSF" id="PIRSF000654">
    <property type="entry name" value="Integrin-linked_kinase"/>
    <property type="match status" value="1"/>
</dbReference>
<dbReference type="PANTHER" id="PTHR46204">
    <property type="entry name" value="CHITIN ELICITOR RECEPTOR KINASE 1-RELATED"/>
    <property type="match status" value="1"/>
</dbReference>
<dbReference type="Pfam" id="PF00069">
    <property type="entry name" value="Pkinase"/>
    <property type="match status" value="1"/>
</dbReference>
<protein>
    <recommendedName>
        <fullName evidence="10">Protein kinase domain-containing protein</fullName>
    </recommendedName>
</protein>
<keyword evidence="6" id="KW-0067">ATP-binding</keyword>
<dbReference type="PROSITE" id="PS50011">
    <property type="entry name" value="PROTEIN_KINASE_DOM"/>
    <property type="match status" value="1"/>
</dbReference>
<evidence type="ECO:0000256" key="7">
    <source>
        <dbReference type="ARBA" id="ARBA00022989"/>
    </source>
</evidence>
<evidence type="ECO:0000313" key="11">
    <source>
        <dbReference type="EMBL" id="MBA0678045.1"/>
    </source>
</evidence>
<keyword evidence="4" id="KW-0732">Signal</keyword>
<dbReference type="InterPro" id="IPR000719">
    <property type="entry name" value="Prot_kinase_dom"/>
</dbReference>
<dbReference type="Proteomes" id="UP000593577">
    <property type="component" value="Unassembled WGS sequence"/>
</dbReference>
<comment type="subcellular location">
    <subcellularLocation>
        <location evidence="1">Cell membrane</location>
        <topology evidence="1">Single-pass membrane protein</topology>
    </subcellularLocation>
</comment>
<dbReference type="GO" id="GO:0019199">
    <property type="term" value="F:transmembrane receptor protein kinase activity"/>
    <property type="evidence" value="ECO:0007669"/>
    <property type="project" value="InterPro"/>
</dbReference>
<evidence type="ECO:0000256" key="8">
    <source>
        <dbReference type="ARBA" id="ARBA00023136"/>
    </source>
</evidence>
<accession>A0A7J8WSL9</accession>
<reference evidence="11 12" key="1">
    <citation type="journal article" date="2019" name="Genome Biol. Evol.">
        <title>Insights into the evolution of the New World diploid cottons (Gossypium, subgenus Houzingenia) based on genome sequencing.</title>
        <authorList>
            <person name="Grover C.E."/>
            <person name="Arick M.A. 2nd"/>
            <person name="Thrash A."/>
            <person name="Conover J.L."/>
            <person name="Sanders W.S."/>
            <person name="Peterson D.G."/>
            <person name="Frelichowski J.E."/>
            <person name="Scheffler J.A."/>
            <person name="Scheffler B.E."/>
            <person name="Wendel J.F."/>
        </authorList>
    </citation>
    <scope>NUCLEOTIDE SEQUENCE [LARGE SCALE GENOMIC DNA]</scope>
    <source>
        <strain evidence="11">185</strain>
        <tissue evidence="11">Leaf</tissue>
    </source>
</reference>
<comment type="caution">
    <text evidence="11">The sequence shown here is derived from an EMBL/GenBank/DDBJ whole genome shotgun (WGS) entry which is preliminary data.</text>
</comment>
<dbReference type="PANTHER" id="PTHR46204:SF10">
    <property type="entry name" value="LYSM DOMAIN RECEPTOR-LIKE KINASE 3"/>
    <property type="match status" value="1"/>
</dbReference>
<keyword evidence="8" id="KW-0472">Membrane</keyword>
<dbReference type="FunFam" id="1.10.510.10:FF:000468">
    <property type="entry name" value="PTI1-like tyrosine-protein kinase 3"/>
    <property type="match status" value="1"/>
</dbReference>
<dbReference type="GO" id="GO:0005886">
    <property type="term" value="C:plasma membrane"/>
    <property type="evidence" value="ECO:0007669"/>
    <property type="project" value="UniProtKB-SubCell"/>
</dbReference>
<dbReference type="InterPro" id="IPR044812">
    <property type="entry name" value="CERK1/LYK3-like"/>
</dbReference>
<evidence type="ECO:0000256" key="3">
    <source>
        <dbReference type="ARBA" id="ARBA00022692"/>
    </source>
</evidence>
<dbReference type="AlphaFoldDB" id="A0A7J8WSL9"/>